<evidence type="ECO:0000313" key="3">
    <source>
        <dbReference type="Proteomes" id="UP000184932"/>
    </source>
</evidence>
<proteinExistence type="predicted"/>
<dbReference type="AlphaFoldDB" id="A0A1N6HBU0"/>
<protein>
    <submittedName>
        <fullName evidence="2">Lysophospholipase L1</fullName>
    </submittedName>
</protein>
<feature type="domain" description="SGNH hydrolase-type esterase" evidence="1">
    <location>
        <begin position="7"/>
        <end position="181"/>
    </location>
</feature>
<evidence type="ECO:0000259" key="1">
    <source>
        <dbReference type="Pfam" id="PF13472"/>
    </source>
</evidence>
<dbReference type="Proteomes" id="UP000184932">
    <property type="component" value="Unassembled WGS sequence"/>
</dbReference>
<dbReference type="RefSeq" id="WP_074257168.1">
    <property type="nucleotide sequence ID" value="NZ_FSRL01000001.1"/>
</dbReference>
<reference evidence="3" key="1">
    <citation type="submission" date="2016-11" db="EMBL/GenBank/DDBJ databases">
        <authorList>
            <person name="Varghese N."/>
            <person name="Submissions S."/>
        </authorList>
    </citation>
    <scope>NUCLEOTIDE SEQUENCE [LARGE SCALE GENOMIC DNA]</scope>
    <source>
        <strain evidence="3">DSM 29440</strain>
    </source>
</reference>
<accession>A0A1N6HBU0</accession>
<keyword evidence="3" id="KW-1185">Reference proteome</keyword>
<dbReference type="OrthoDB" id="164654at2"/>
<organism evidence="2 3">
    <name type="scientific">Vannielia litorea</name>
    <dbReference type="NCBI Taxonomy" id="1217970"/>
    <lineage>
        <taxon>Bacteria</taxon>
        <taxon>Pseudomonadati</taxon>
        <taxon>Pseudomonadota</taxon>
        <taxon>Alphaproteobacteria</taxon>
        <taxon>Rhodobacterales</taxon>
        <taxon>Paracoccaceae</taxon>
        <taxon>Vannielia</taxon>
    </lineage>
</organism>
<dbReference type="Gene3D" id="3.40.50.1110">
    <property type="entry name" value="SGNH hydrolase"/>
    <property type="match status" value="1"/>
</dbReference>
<evidence type="ECO:0000313" key="2">
    <source>
        <dbReference type="EMBL" id="SIO17288.1"/>
    </source>
</evidence>
<sequence>MAQRILCFGDSNTHGTPPMAARGRHERFGRDTRWPCVMAAAMGDVELIEEGLPGRTTQHDDPVMGAFMNARPALRMALRSHAPLDRLVVMLGTNDCKARFQPSAEKIAAGIAGLLDIAMSEEEAARHPGMRITLLAPPAPVEAGPFAAEFAGASQLRLAPALAALAGVRGLDFFDAGSVIPVSPVDGIHIAAEDHVVLGKALAAHLS</sequence>
<dbReference type="SUPFAM" id="SSF52266">
    <property type="entry name" value="SGNH hydrolase"/>
    <property type="match status" value="1"/>
</dbReference>
<dbReference type="Pfam" id="PF13472">
    <property type="entry name" value="Lipase_GDSL_2"/>
    <property type="match status" value="1"/>
</dbReference>
<dbReference type="GO" id="GO:0016788">
    <property type="term" value="F:hydrolase activity, acting on ester bonds"/>
    <property type="evidence" value="ECO:0007669"/>
    <property type="project" value="UniProtKB-ARBA"/>
</dbReference>
<gene>
    <name evidence="2" type="ORF">SAMN05444002_3249</name>
</gene>
<name>A0A1N6HBU0_9RHOB</name>
<dbReference type="EMBL" id="FSRL01000001">
    <property type="protein sequence ID" value="SIO17288.1"/>
    <property type="molecule type" value="Genomic_DNA"/>
</dbReference>
<dbReference type="InterPro" id="IPR036514">
    <property type="entry name" value="SGNH_hydro_sf"/>
</dbReference>
<dbReference type="InterPro" id="IPR013830">
    <property type="entry name" value="SGNH_hydro"/>
</dbReference>
<dbReference type="STRING" id="1217970.SAMN05444002_3249"/>